<dbReference type="Pfam" id="PF04193">
    <property type="entry name" value="PQ-loop"/>
    <property type="match status" value="1"/>
</dbReference>
<proteinExistence type="predicted"/>
<accession>A0ABU1B7K2</accession>
<dbReference type="InterPro" id="IPR006603">
    <property type="entry name" value="PQ-loop_rpt"/>
</dbReference>
<dbReference type="RefSeq" id="WP_308937862.1">
    <property type="nucleotide sequence ID" value="NZ_JAVIBP010000032.1"/>
</dbReference>
<evidence type="ECO:0000256" key="3">
    <source>
        <dbReference type="ARBA" id="ARBA00022989"/>
    </source>
</evidence>
<dbReference type="EMBL" id="JAVIBX010000063">
    <property type="protein sequence ID" value="MDQ8834114.1"/>
    <property type="molecule type" value="Genomic_DNA"/>
</dbReference>
<evidence type="ECO:0000256" key="4">
    <source>
        <dbReference type="ARBA" id="ARBA00023136"/>
    </source>
</evidence>
<keyword evidence="4 5" id="KW-0472">Membrane</keyword>
<evidence type="ECO:0000256" key="2">
    <source>
        <dbReference type="ARBA" id="ARBA00022692"/>
    </source>
</evidence>
<organism evidence="6 7">
    <name type="scientific">Streptococcus ruminantium</name>
    <dbReference type="NCBI Taxonomy" id="1917441"/>
    <lineage>
        <taxon>Bacteria</taxon>
        <taxon>Bacillati</taxon>
        <taxon>Bacillota</taxon>
        <taxon>Bacilli</taxon>
        <taxon>Lactobacillales</taxon>
        <taxon>Streptococcaceae</taxon>
        <taxon>Streptococcus</taxon>
    </lineage>
</organism>
<reference evidence="6 7" key="1">
    <citation type="submission" date="2023-08" db="EMBL/GenBank/DDBJ databases">
        <title>Streptococcus ruminantium-associated sheep mastitis outbreak detected in Italy is distinct from bovine isolates.</title>
        <authorList>
            <person name="Rosa M.N."/>
            <person name="Vezina B."/>
            <person name="Tola S."/>
        </authorList>
    </citation>
    <scope>NUCLEOTIDE SEQUENCE [LARGE SCALE GENOMIC DNA]</scope>
    <source>
        <strain evidence="6 7">OM6730</strain>
    </source>
</reference>
<evidence type="ECO:0000313" key="7">
    <source>
        <dbReference type="Proteomes" id="UP001228446"/>
    </source>
</evidence>
<comment type="subcellular location">
    <subcellularLocation>
        <location evidence="1">Membrane</location>
        <topology evidence="1">Multi-pass membrane protein</topology>
    </subcellularLocation>
</comment>
<keyword evidence="2 5" id="KW-0812">Transmembrane</keyword>
<gene>
    <name evidence="6" type="ORF">RFF62_10085</name>
</gene>
<sequence>MKDYIKDGLMFFVSFTTYVSFVPQIVKLYKTKCSEDISVFSWVLWVSSSFAYLIFSLLEGGFGLVFASGSEFVLTTWVLVLSWTYRKKGDL</sequence>
<protein>
    <submittedName>
        <fullName evidence="6">PQ-loop repeat-containing protein</fullName>
    </submittedName>
</protein>
<evidence type="ECO:0000256" key="5">
    <source>
        <dbReference type="SAM" id="Phobius"/>
    </source>
</evidence>
<dbReference type="Gene3D" id="1.20.1280.290">
    <property type="match status" value="1"/>
</dbReference>
<keyword evidence="3 5" id="KW-1133">Transmembrane helix</keyword>
<evidence type="ECO:0000313" key="6">
    <source>
        <dbReference type="EMBL" id="MDQ8834114.1"/>
    </source>
</evidence>
<keyword evidence="7" id="KW-1185">Reference proteome</keyword>
<dbReference type="Proteomes" id="UP001228446">
    <property type="component" value="Unassembled WGS sequence"/>
</dbReference>
<evidence type="ECO:0000256" key="1">
    <source>
        <dbReference type="ARBA" id="ARBA00004141"/>
    </source>
</evidence>
<comment type="caution">
    <text evidence="6">The sequence shown here is derived from an EMBL/GenBank/DDBJ whole genome shotgun (WGS) entry which is preliminary data.</text>
</comment>
<name>A0ABU1B7K2_9STRE</name>
<feature type="transmembrane region" description="Helical" evidence="5">
    <location>
        <begin position="64"/>
        <end position="85"/>
    </location>
</feature>
<feature type="transmembrane region" description="Helical" evidence="5">
    <location>
        <begin position="37"/>
        <end position="58"/>
    </location>
</feature>